<gene>
    <name evidence="1" type="ORF">AMECASPLE_018344</name>
</gene>
<evidence type="ECO:0000313" key="2">
    <source>
        <dbReference type="Proteomes" id="UP001469553"/>
    </source>
</evidence>
<name>A0ABV0YDR8_9TELE</name>
<protein>
    <submittedName>
        <fullName evidence="1">Uncharacterized protein</fullName>
    </submittedName>
</protein>
<comment type="caution">
    <text evidence="1">The sequence shown here is derived from an EMBL/GenBank/DDBJ whole genome shotgun (WGS) entry which is preliminary data.</text>
</comment>
<dbReference type="Proteomes" id="UP001469553">
    <property type="component" value="Unassembled WGS sequence"/>
</dbReference>
<organism evidence="1 2">
    <name type="scientific">Ameca splendens</name>
    <dbReference type="NCBI Taxonomy" id="208324"/>
    <lineage>
        <taxon>Eukaryota</taxon>
        <taxon>Metazoa</taxon>
        <taxon>Chordata</taxon>
        <taxon>Craniata</taxon>
        <taxon>Vertebrata</taxon>
        <taxon>Euteleostomi</taxon>
        <taxon>Actinopterygii</taxon>
        <taxon>Neopterygii</taxon>
        <taxon>Teleostei</taxon>
        <taxon>Neoteleostei</taxon>
        <taxon>Acanthomorphata</taxon>
        <taxon>Ovalentaria</taxon>
        <taxon>Atherinomorphae</taxon>
        <taxon>Cyprinodontiformes</taxon>
        <taxon>Goodeidae</taxon>
        <taxon>Ameca</taxon>
    </lineage>
</organism>
<keyword evidence="2" id="KW-1185">Reference proteome</keyword>
<sequence length="101" mass="11225">MEGNIHASSRNFISDKVSGRGRRGAWHCGDAGTVNPQSQSLDLTTSLTTSGDIPETVSSFFPLIQGIEHPIQLKESSQFDNALTECHNSWWDSCEMKWRPC</sequence>
<proteinExistence type="predicted"/>
<reference evidence="1 2" key="1">
    <citation type="submission" date="2021-06" db="EMBL/GenBank/DDBJ databases">
        <authorList>
            <person name="Palmer J.M."/>
        </authorList>
    </citation>
    <scope>NUCLEOTIDE SEQUENCE [LARGE SCALE GENOMIC DNA]</scope>
    <source>
        <strain evidence="1 2">AS_MEX2019</strain>
        <tissue evidence="1">Muscle</tissue>
    </source>
</reference>
<accession>A0ABV0YDR8</accession>
<dbReference type="EMBL" id="JAHRIP010029638">
    <property type="protein sequence ID" value="MEQ2291973.1"/>
    <property type="molecule type" value="Genomic_DNA"/>
</dbReference>
<evidence type="ECO:0000313" key="1">
    <source>
        <dbReference type="EMBL" id="MEQ2291973.1"/>
    </source>
</evidence>